<name>A0A3M0SH29_9CLOT</name>
<reference evidence="1 2" key="1">
    <citation type="submission" date="2018-10" db="EMBL/GenBank/DDBJ databases">
        <title>Genome-centric metagenomics revealed C2 chemical producing, CO utilizing Clostridium with novel acetogenic gene cluster.</title>
        <authorList>
            <person name="Kang H."/>
            <person name="Park B."/>
            <person name="Choi I.G."/>
            <person name="Chang I.S."/>
        </authorList>
    </citation>
    <scope>NUCLEOTIDE SEQUENCE [LARGE SCALE GENOMIC DNA]</scope>
    <source>
        <strain evidence="1 2">H21-9</strain>
    </source>
</reference>
<comment type="caution">
    <text evidence="1">The sequence shown here is derived from an EMBL/GenBank/DDBJ whole genome shotgun (WGS) entry which is preliminary data.</text>
</comment>
<evidence type="ECO:0000313" key="2">
    <source>
        <dbReference type="Proteomes" id="UP000277999"/>
    </source>
</evidence>
<protein>
    <submittedName>
        <fullName evidence="1">DUF4417 domain-containing protein</fullName>
    </submittedName>
</protein>
<accession>A0A3M0SH29</accession>
<proteinExistence type="predicted"/>
<organism evidence="1 2">
    <name type="scientific">Clostridium autoethanogenum</name>
    <dbReference type="NCBI Taxonomy" id="84023"/>
    <lineage>
        <taxon>Bacteria</taxon>
        <taxon>Bacillati</taxon>
        <taxon>Bacillota</taxon>
        <taxon>Clostridia</taxon>
        <taxon>Eubacteriales</taxon>
        <taxon>Clostridiaceae</taxon>
        <taxon>Clostridium</taxon>
    </lineage>
</organism>
<dbReference type="AlphaFoldDB" id="A0A3M0SH29"/>
<evidence type="ECO:0000313" key="1">
    <source>
        <dbReference type="EMBL" id="RMC97816.1"/>
    </source>
</evidence>
<dbReference type="Pfam" id="PF14386">
    <property type="entry name" value="DUF4417"/>
    <property type="match status" value="1"/>
</dbReference>
<sequence length="207" mass="23830">MKKKSSKERMNKKLLRNEFPSDNKWGIPKLAKANIEVSDVKLMGFDRIGRTVLGNEDKVIHFFLDDSKFNCVYDKPENSLKKLARFKALLTPDFSLYMDMPTVIQANNVFKNRWCGACWQDYGFTVIPTVGWSNEESFEYCFLGIERNSIVAVSTVGNRKSKVDFMKGYDAMFERINPSIVLCYGKPFQEMRGDVVYISYLASTGRC</sequence>
<dbReference type="EMBL" id="RFAQ01000053">
    <property type="protein sequence ID" value="RMC97816.1"/>
    <property type="molecule type" value="Genomic_DNA"/>
</dbReference>
<dbReference type="Proteomes" id="UP000277999">
    <property type="component" value="Unassembled WGS sequence"/>
</dbReference>
<dbReference type="InterPro" id="IPR025530">
    <property type="entry name" value="DUF4417"/>
</dbReference>
<gene>
    <name evidence="1" type="ORF">D9O40_14280</name>
</gene>